<dbReference type="Proteomes" id="UP000327157">
    <property type="component" value="Chromosome 3"/>
</dbReference>
<dbReference type="SUPFAM" id="SSF51445">
    <property type="entry name" value="(Trans)glycosidases"/>
    <property type="match status" value="1"/>
</dbReference>
<evidence type="ECO:0000313" key="2">
    <source>
        <dbReference type="EMBL" id="KAB2616434.1"/>
    </source>
</evidence>
<accession>A0A5N5H073</accession>
<dbReference type="AlphaFoldDB" id="A0A5N5H073"/>
<keyword evidence="3" id="KW-1185">Reference proteome</keyword>
<dbReference type="InterPro" id="IPR017853">
    <property type="entry name" value="GH"/>
</dbReference>
<proteinExistence type="inferred from homology"/>
<evidence type="ECO:0000313" key="3">
    <source>
        <dbReference type="Proteomes" id="UP000327157"/>
    </source>
</evidence>
<comment type="caution">
    <text evidence="2">The sequence shown here is derived from an EMBL/GenBank/DDBJ whole genome shotgun (WGS) entry which is preliminary data.</text>
</comment>
<dbReference type="Gene3D" id="3.20.20.80">
    <property type="entry name" value="Glycosidases"/>
    <property type="match status" value="1"/>
</dbReference>
<reference evidence="3" key="2">
    <citation type="submission" date="2019-10" db="EMBL/GenBank/DDBJ databases">
        <title>A de novo genome assembly of a pear dwarfing rootstock.</title>
        <authorList>
            <person name="Wang F."/>
            <person name="Wang J."/>
            <person name="Li S."/>
            <person name="Zhang Y."/>
            <person name="Fang M."/>
            <person name="Ma L."/>
            <person name="Zhao Y."/>
            <person name="Jiang S."/>
        </authorList>
    </citation>
    <scope>NUCLEOTIDE SEQUENCE [LARGE SCALE GENOMIC DNA]</scope>
</reference>
<dbReference type="GO" id="GO:0004553">
    <property type="term" value="F:hydrolase activity, hydrolyzing O-glycosyl compounds"/>
    <property type="evidence" value="ECO:0007669"/>
    <property type="project" value="InterPro"/>
</dbReference>
<dbReference type="Pfam" id="PF00232">
    <property type="entry name" value="Glyco_hydro_1"/>
    <property type="match status" value="1"/>
</dbReference>
<evidence type="ECO:0000256" key="1">
    <source>
        <dbReference type="ARBA" id="ARBA00010838"/>
    </source>
</evidence>
<protein>
    <submittedName>
        <fullName evidence="2">Beta-glucosidase 12-like</fullName>
    </submittedName>
</protein>
<gene>
    <name evidence="2" type="ORF">D8674_023022</name>
</gene>
<organism evidence="2 3">
    <name type="scientific">Pyrus ussuriensis x Pyrus communis</name>
    <dbReference type="NCBI Taxonomy" id="2448454"/>
    <lineage>
        <taxon>Eukaryota</taxon>
        <taxon>Viridiplantae</taxon>
        <taxon>Streptophyta</taxon>
        <taxon>Embryophyta</taxon>
        <taxon>Tracheophyta</taxon>
        <taxon>Spermatophyta</taxon>
        <taxon>Magnoliopsida</taxon>
        <taxon>eudicotyledons</taxon>
        <taxon>Gunneridae</taxon>
        <taxon>Pentapetalae</taxon>
        <taxon>rosids</taxon>
        <taxon>fabids</taxon>
        <taxon>Rosales</taxon>
        <taxon>Rosaceae</taxon>
        <taxon>Amygdaloideae</taxon>
        <taxon>Maleae</taxon>
        <taxon>Pyrus</taxon>
    </lineage>
</organism>
<name>A0A5N5H073_9ROSA</name>
<dbReference type="GO" id="GO:0005975">
    <property type="term" value="P:carbohydrate metabolic process"/>
    <property type="evidence" value="ECO:0007669"/>
    <property type="project" value="InterPro"/>
</dbReference>
<reference evidence="2 3" key="1">
    <citation type="submission" date="2019-09" db="EMBL/GenBank/DDBJ databases">
        <authorList>
            <person name="Ou C."/>
        </authorList>
    </citation>
    <scope>NUCLEOTIDE SEQUENCE [LARGE SCALE GENOMIC DNA]</scope>
    <source>
        <strain evidence="2">S2</strain>
        <tissue evidence="2">Leaf</tissue>
    </source>
</reference>
<dbReference type="InterPro" id="IPR001360">
    <property type="entry name" value="Glyco_hydro_1"/>
</dbReference>
<dbReference type="EMBL" id="SMOL01000402">
    <property type="protein sequence ID" value="KAB2616434.1"/>
    <property type="molecule type" value="Genomic_DNA"/>
</dbReference>
<comment type="similarity">
    <text evidence="1">Belongs to the glycosyl hydrolase 1 family.</text>
</comment>
<sequence>MCVRRSGAKVKGYFGYSSRFGLNYVDYEGGLTRYPKCSAKLFKTFLKKSQKYAKDIQAYVDDNAEDINFVYQI</sequence>
<reference evidence="2 3" key="3">
    <citation type="submission" date="2019-11" db="EMBL/GenBank/DDBJ databases">
        <title>A de novo genome assembly of a pear dwarfing rootstock.</title>
        <authorList>
            <person name="Wang F."/>
            <person name="Wang J."/>
            <person name="Li S."/>
            <person name="Zhang Y."/>
            <person name="Fang M."/>
            <person name="Ma L."/>
            <person name="Zhao Y."/>
            <person name="Jiang S."/>
        </authorList>
    </citation>
    <scope>NUCLEOTIDE SEQUENCE [LARGE SCALE GENOMIC DNA]</scope>
    <source>
        <strain evidence="2">S2</strain>
        <tissue evidence="2">Leaf</tissue>
    </source>
</reference>